<accession>A0ACC1IPI1</accession>
<gene>
    <name evidence="1" type="ORF">LPJ66_002785</name>
</gene>
<dbReference type="Proteomes" id="UP001150581">
    <property type="component" value="Unassembled WGS sequence"/>
</dbReference>
<protein>
    <submittedName>
        <fullName evidence="1">Uncharacterized protein</fullName>
    </submittedName>
</protein>
<organism evidence="1 2">
    <name type="scientific">Kickxella alabastrina</name>
    <dbReference type="NCBI Taxonomy" id="61397"/>
    <lineage>
        <taxon>Eukaryota</taxon>
        <taxon>Fungi</taxon>
        <taxon>Fungi incertae sedis</taxon>
        <taxon>Zoopagomycota</taxon>
        <taxon>Kickxellomycotina</taxon>
        <taxon>Kickxellomycetes</taxon>
        <taxon>Kickxellales</taxon>
        <taxon>Kickxellaceae</taxon>
        <taxon>Kickxella</taxon>
    </lineage>
</organism>
<keyword evidence="2" id="KW-1185">Reference proteome</keyword>
<reference evidence="1" key="1">
    <citation type="submission" date="2022-07" db="EMBL/GenBank/DDBJ databases">
        <title>Phylogenomic reconstructions and comparative analyses of Kickxellomycotina fungi.</title>
        <authorList>
            <person name="Reynolds N.K."/>
            <person name="Stajich J.E."/>
            <person name="Barry K."/>
            <person name="Grigoriev I.V."/>
            <person name="Crous P."/>
            <person name="Smith M.E."/>
        </authorList>
    </citation>
    <scope>NUCLEOTIDE SEQUENCE</scope>
    <source>
        <strain evidence="1">Benny 63K</strain>
    </source>
</reference>
<proteinExistence type="predicted"/>
<sequence>MLGGLLGGGLIPSQNLYDPISSQRIVLQRNANYVLRARAGPDMQHLETIDVNYERTPMLIDTPHFKGYITVRVFGFNGLMSDPCHPPPAQAEYFANGFSRKALYSIQVVGQFIGHGLTADNIMFGNYFDQRLPLPPFTGLFEWFMRRMDRTLVLDMKSDTPSATSPLLSTVQKLSYWKSNLHGSEREQVPEINNKIIRQIQPIDGAFDSDGRVAEYFPIKDTLNKDSKKRRRHFEKSSRRQRWKIKPDETYAFDFYSPFIDVNHQCVRMPNSVVEPMPFFNGDMPLRYECRTRDNRRTFFIVQFELIPASRTRPLSSLQYGDRPRRQYRDSGYEREILDPPPPYTEEA</sequence>
<evidence type="ECO:0000313" key="1">
    <source>
        <dbReference type="EMBL" id="KAJ1898376.1"/>
    </source>
</evidence>
<name>A0ACC1IPI1_9FUNG</name>
<comment type="caution">
    <text evidence="1">The sequence shown here is derived from an EMBL/GenBank/DDBJ whole genome shotgun (WGS) entry which is preliminary data.</text>
</comment>
<dbReference type="EMBL" id="JANBPG010000243">
    <property type="protein sequence ID" value="KAJ1898376.1"/>
    <property type="molecule type" value="Genomic_DNA"/>
</dbReference>
<evidence type="ECO:0000313" key="2">
    <source>
        <dbReference type="Proteomes" id="UP001150581"/>
    </source>
</evidence>